<gene>
    <name evidence="1" type="ORF">RMP68_11050</name>
</gene>
<dbReference type="AlphaFoldDB" id="A0AA96ILP7"/>
<reference evidence="1" key="1">
    <citation type="submission" date="2023-09" db="EMBL/GenBank/DDBJ databases">
        <title>Arcobacter tbilisiensis sp. nov. isolated from chicken meat in Tbilisi, Georgia.</title>
        <authorList>
            <person name="Matthias R."/>
            <person name="Zautner A.E."/>
        </authorList>
    </citation>
    <scope>NUCLEOTIDE SEQUENCE</scope>
    <source>
        <strain evidence="1">LEO 62</strain>
        <plasmid evidence="1">p82_LEO_62</plasmid>
    </source>
</reference>
<dbReference type="RefSeq" id="WP_390871775.1">
    <property type="nucleotide sequence ID" value="NZ_CP128653.1"/>
</dbReference>
<geneLocation type="plasmid" evidence="1">
    <name>p82_LEO_62</name>
</geneLocation>
<dbReference type="Proteomes" id="UP001305220">
    <property type="component" value="Plasmid p82_LEO_62"/>
</dbReference>
<accession>A0AA96ILP7</accession>
<dbReference type="InterPro" id="IPR021352">
    <property type="entry name" value="DUF2971"/>
</dbReference>
<keyword evidence="1" id="KW-0614">Plasmid</keyword>
<protein>
    <submittedName>
        <fullName evidence="1">DUF2971 domain-containing protein</fullName>
    </submittedName>
</protein>
<evidence type="ECO:0000313" key="1">
    <source>
        <dbReference type="EMBL" id="WNL35149.1"/>
    </source>
</evidence>
<organism evidence="1">
    <name type="scientific">Arcobacter cryaerophilus gv. pseudocryaerophilus</name>
    <dbReference type="NCBI Taxonomy" id="2933791"/>
    <lineage>
        <taxon>Bacteria</taxon>
        <taxon>Pseudomonadati</taxon>
        <taxon>Campylobacterota</taxon>
        <taxon>Epsilonproteobacteria</taxon>
        <taxon>Campylobacterales</taxon>
        <taxon>Arcobacteraceae</taxon>
        <taxon>Aliarcobacter</taxon>
    </lineage>
</organism>
<dbReference type="Pfam" id="PF11185">
    <property type="entry name" value="DUF2971"/>
    <property type="match status" value="1"/>
</dbReference>
<name>A0AA96ILP7_9BACT</name>
<proteinExistence type="predicted"/>
<sequence length="472" mass="56503">MTKRFYRFRSIDSLLGKYEELEKQEIYFAPPEELNDPMEGFKNIIFNGDLIVWNNFFKHYLLCLERISSLYILSGEEYHTITIDSIPVYDGFDDFPTPMYKELFLKIYKDFFEICGDFINKISTRTTKIKRDELTTYLSLIHTVAIQIIEKVYIENNLISEKKQSIKIDKIIFENLIKLIDTVEETIKENDEEKLNAIFFIKKSMQDEFSLINNLNNKLILTSPNRNFLLIDFVENYLNSLEKILYNKWYTACFMTECNNSSLWGYYGNNHKGVCLIFEADENDNIEFSNVNTGFGSNGKTYTKSKLTFKQIKYQNEYHQVDFFRSIGKLPIGKIISTWYSDENGLISDIEREVFNDEFKWRETYWKRFYDIILTKTKDWSYENEYRLILSSLLNDEIEKKDRLLKYNFNNLKGLIFGIKTPLEDKLKIIEIIEKKCKENNRTSFEFHQAYYCHFKKSIQFRQMSFIKFDIS</sequence>
<dbReference type="EMBL" id="CP134857">
    <property type="protein sequence ID" value="WNL35149.1"/>
    <property type="molecule type" value="Genomic_DNA"/>
</dbReference>